<reference evidence="10 11" key="1">
    <citation type="submission" date="2010-06" db="EMBL/GenBank/DDBJ databases">
        <title>Complete sequence chromosome of Methanohalobium evestigatum Z-7303.</title>
        <authorList>
            <consortium name="US DOE Joint Genome Institute"/>
            <person name="Lucas S."/>
            <person name="Copeland A."/>
            <person name="Lapidus A."/>
            <person name="Cheng J.-F."/>
            <person name="Bruce D."/>
            <person name="Goodwin L."/>
            <person name="Pitluck S."/>
            <person name="Saunders E."/>
            <person name="Detter J.C."/>
            <person name="Han C."/>
            <person name="Tapia R."/>
            <person name="Land M."/>
            <person name="Hauser L."/>
            <person name="Kyrpides N."/>
            <person name="Mikhailova N."/>
            <person name="Sieprawska-Lupa M."/>
            <person name="Whitman W.B."/>
            <person name="Anderson I."/>
            <person name="Woyke T."/>
        </authorList>
    </citation>
    <scope>NUCLEOTIDE SEQUENCE [LARGE SCALE GENOMIC DNA]</scope>
    <source>
        <strain evidence="11">ATCC BAA-1072 / DSM 3721 / NBRC 107634 / OCM 161 / Z-7303</strain>
    </source>
</reference>
<evidence type="ECO:0000256" key="2">
    <source>
        <dbReference type="ARBA" id="ARBA00022605"/>
    </source>
</evidence>
<dbReference type="NCBIfam" id="NF001319">
    <property type="entry name" value="PRK00258.3-3"/>
    <property type="match status" value="1"/>
</dbReference>
<evidence type="ECO:0000259" key="8">
    <source>
        <dbReference type="Pfam" id="PF08501"/>
    </source>
</evidence>
<dbReference type="GO" id="GO:0009423">
    <property type="term" value="P:chorismate biosynthetic process"/>
    <property type="evidence" value="ECO:0007669"/>
    <property type="project" value="UniProtKB-UniRule"/>
</dbReference>
<feature type="binding site" evidence="6">
    <location>
        <position position="247"/>
    </location>
    <ligand>
        <name>shikimate</name>
        <dbReference type="ChEBI" id="CHEBI:36208"/>
    </ligand>
</feature>
<comment type="function">
    <text evidence="6">Involved in the biosynthesis of the chorismate, which leads to the biosynthesis of aromatic amino acids. Catalyzes the reversible NADPH linked reduction of 3-dehydroshikimate (DHSA) to yield shikimate (SA).</text>
</comment>
<comment type="similarity">
    <text evidence="6">Belongs to the shikimate dehydrogenase family.</text>
</comment>
<evidence type="ECO:0000313" key="11">
    <source>
        <dbReference type="Proteomes" id="UP000000391"/>
    </source>
</evidence>
<dbReference type="GO" id="GO:0050661">
    <property type="term" value="F:NADP binding"/>
    <property type="evidence" value="ECO:0007669"/>
    <property type="project" value="InterPro"/>
</dbReference>
<keyword evidence="3 6" id="KW-0521">NADP</keyword>
<dbReference type="PANTHER" id="PTHR21089">
    <property type="entry name" value="SHIKIMATE DEHYDROGENASE"/>
    <property type="match status" value="1"/>
</dbReference>
<evidence type="ECO:0000256" key="6">
    <source>
        <dbReference type="HAMAP-Rule" id="MF_00222"/>
    </source>
</evidence>
<evidence type="ECO:0000313" key="10">
    <source>
        <dbReference type="EMBL" id="ADI74534.1"/>
    </source>
</evidence>
<evidence type="ECO:0000256" key="3">
    <source>
        <dbReference type="ARBA" id="ARBA00022857"/>
    </source>
</evidence>
<comment type="subunit">
    <text evidence="6">Homodimer.</text>
</comment>
<feature type="binding site" evidence="6">
    <location>
        <position position="217"/>
    </location>
    <ligand>
        <name>NADP(+)</name>
        <dbReference type="ChEBI" id="CHEBI:58349"/>
    </ligand>
</feature>
<dbReference type="Proteomes" id="UP000000391">
    <property type="component" value="Chromosome"/>
</dbReference>
<dbReference type="RefSeq" id="WP_013195099.1">
    <property type="nucleotide sequence ID" value="NC_014253.1"/>
</dbReference>
<dbReference type="GeneID" id="9347339"/>
<dbReference type="InterPro" id="IPR013708">
    <property type="entry name" value="Shikimate_DH-bd_N"/>
</dbReference>
<feature type="binding site" evidence="6">
    <location>
        <position position="62"/>
    </location>
    <ligand>
        <name>shikimate</name>
        <dbReference type="ChEBI" id="CHEBI:36208"/>
    </ligand>
</feature>
<dbReference type="Gene3D" id="3.40.50.720">
    <property type="entry name" value="NAD(P)-binding Rossmann-like Domain"/>
    <property type="match status" value="1"/>
</dbReference>
<dbReference type="GO" id="GO:0008652">
    <property type="term" value="P:amino acid biosynthetic process"/>
    <property type="evidence" value="ECO:0007669"/>
    <property type="project" value="UniProtKB-KW"/>
</dbReference>
<dbReference type="STRING" id="644295.Metev_1695"/>
<dbReference type="HOGENOM" id="CLU_044063_4_1_2"/>
<keyword evidence="2 6" id="KW-0028">Amino-acid biosynthesis</keyword>
<name>D7EB17_METEZ</name>
<feature type="binding site" evidence="6">
    <location>
        <position position="102"/>
    </location>
    <ligand>
        <name>shikimate</name>
        <dbReference type="ChEBI" id="CHEBI:36208"/>
    </ligand>
</feature>
<keyword evidence="4 6" id="KW-0560">Oxidoreductase</keyword>
<dbReference type="KEGG" id="mev:Metev_1695"/>
<feature type="binding site" evidence="6">
    <location>
        <position position="240"/>
    </location>
    <ligand>
        <name>NADP(+)</name>
        <dbReference type="ChEBI" id="CHEBI:58349"/>
    </ligand>
</feature>
<dbReference type="Pfam" id="PF08501">
    <property type="entry name" value="Shikimate_dh_N"/>
    <property type="match status" value="1"/>
</dbReference>
<dbReference type="SUPFAM" id="SSF51735">
    <property type="entry name" value="NAD(P)-binding Rossmann-fold domains"/>
    <property type="match status" value="1"/>
</dbReference>
<dbReference type="CDD" id="cd01065">
    <property type="entry name" value="NAD_bind_Shikimate_DH"/>
    <property type="match status" value="1"/>
</dbReference>
<evidence type="ECO:0000256" key="4">
    <source>
        <dbReference type="ARBA" id="ARBA00023002"/>
    </source>
</evidence>
<comment type="pathway">
    <text evidence="6">Metabolic intermediate biosynthesis; chorismate biosynthesis; chorismate from D-erythrose 4-phosphate and phosphoenolpyruvate: step 4/7.</text>
</comment>
<dbReference type="Pfam" id="PF01488">
    <property type="entry name" value="Shikimate_DH"/>
    <property type="match status" value="1"/>
</dbReference>
<feature type="binding site" evidence="6">
    <location>
        <begin position="126"/>
        <end position="130"/>
    </location>
    <ligand>
        <name>NADP(+)</name>
        <dbReference type="ChEBI" id="CHEBI:58349"/>
    </ligand>
</feature>
<dbReference type="SUPFAM" id="SSF53223">
    <property type="entry name" value="Aminoacid dehydrogenase-like, N-terminal domain"/>
    <property type="match status" value="1"/>
</dbReference>
<evidence type="ECO:0000259" key="7">
    <source>
        <dbReference type="Pfam" id="PF01488"/>
    </source>
</evidence>
<dbReference type="EC" id="1.1.1.25" evidence="1 6"/>
<dbReference type="GO" id="GO:0019632">
    <property type="term" value="P:shikimate metabolic process"/>
    <property type="evidence" value="ECO:0007669"/>
    <property type="project" value="InterPro"/>
</dbReference>
<evidence type="ECO:0000256" key="1">
    <source>
        <dbReference type="ARBA" id="ARBA00012962"/>
    </source>
</evidence>
<accession>D7EB17</accession>
<organism evidence="10 11">
    <name type="scientific">Methanohalobium evestigatum (strain ATCC BAA-1072 / DSM 3721 / NBRC 107634 / OCM 161 / Z-7303)</name>
    <dbReference type="NCBI Taxonomy" id="644295"/>
    <lineage>
        <taxon>Archaea</taxon>
        <taxon>Methanobacteriati</taxon>
        <taxon>Methanobacteriota</taxon>
        <taxon>Stenosarchaea group</taxon>
        <taxon>Methanomicrobia</taxon>
        <taxon>Methanosarcinales</taxon>
        <taxon>Methanosarcinaceae</taxon>
        <taxon>Methanohalobium</taxon>
    </lineage>
</organism>
<dbReference type="GO" id="GO:0009073">
    <property type="term" value="P:aromatic amino acid family biosynthetic process"/>
    <property type="evidence" value="ECO:0007669"/>
    <property type="project" value="UniProtKB-KW"/>
</dbReference>
<dbReference type="EMBL" id="CP002069">
    <property type="protein sequence ID" value="ADI74534.1"/>
    <property type="molecule type" value="Genomic_DNA"/>
</dbReference>
<dbReference type="OrthoDB" id="8744at2157"/>
<feature type="domain" description="Quinate/shikimate 5-dehydrogenase/glutamyl-tRNA reductase" evidence="7">
    <location>
        <begin position="116"/>
        <end position="217"/>
    </location>
</feature>
<dbReference type="InterPro" id="IPR036291">
    <property type="entry name" value="NAD(P)-bd_dom_sf"/>
</dbReference>
<dbReference type="NCBIfam" id="TIGR00507">
    <property type="entry name" value="aroE"/>
    <property type="match status" value="1"/>
</dbReference>
<dbReference type="InterPro" id="IPR011342">
    <property type="entry name" value="Shikimate_DH"/>
</dbReference>
<dbReference type="AlphaFoldDB" id="D7EB17"/>
<dbReference type="InterPro" id="IPR006151">
    <property type="entry name" value="Shikm_DH/Glu-tRNA_Rdtase"/>
</dbReference>
<dbReference type="HAMAP" id="MF_00222">
    <property type="entry name" value="Shikimate_DH_AroE"/>
    <property type="match status" value="1"/>
</dbReference>
<proteinExistence type="inferred from homology"/>
<feature type="domain" description="Shikimate dehydrogenase substrate binding N-terminal" evidence="8">
    <location>
        <begin position="7"/>
        <end position="88"/>
    </location>
</feature>
<keyword evidence="11" id="KW-1185">Reference proteome</keyword>
<dbReference type="PANTHER" id="PTHR21089:SF1">
    <property type="entry name" value="BIFUNCTIONAL 3-DEHYDROQUINATE DEHYDRATASE_SHIKIMATE DEHYDROGENASE, CHLOROPLASTIC"/>
    <property type="match status" value="1"/>
</dbReference>
<dbReference type="Gene3D" id="3.40.50.10860">
    <property type="entry name" value="Leucine Dehydrogenase, chain A, domain 1"/>
    <property type="match status" value="1"/>
</dbReference>
<protein>
    <recommendedName>
        <fullName evidence="1 6">Shikimate dehydrogenase (NADP(+))</fullName>
        <shortName evidence="6">SDH</shortName>
        <ecNumber evidence="1 6">1.1.1.25</ecNumber>
    </recommendedName>
</protein>
<gene>
    <name evidence="6" type="primary">aroE</name>
    <name evidence="10" type="ordered locus">Metev_1695</name>
</gene>
<comment type="catalytic activity">
    <reaction evidence="6">
        <text>shikimate + NADP(+) = 3-dehydroshikimate + NADPH + H(+)</text>
        <dbReference type="Rhea" id="RHEA:17737"/>
        <dbReference type="ChEBI" id="CHEBI:15378"/>
        <dbReference type="ChEBI" id="CHEBI:16630"/>
        <dbReference type="ChEBI" id="CHEBI:36208"/>
        <dbReference type="ChEBI" id="CHEBI:57783"/>
        <dbReference type="ChEBI" id="CHEBI:58349"/>
        <dbReference type="EC" id="1.1.1.25"/>
    </reaction>
</comment>
<dbReference type="InterPro" id="IPR041121">
    <property type="entry name" value="SDH_C"/>
</dbReference>
<sequence length="275" mass="29608">MKTVFGVFGDPVEHSLSPDMHNAAFSELGMDSIYHAFRVDKKSLEYALNGANAMGFGGVNITVPLKQEALKFVNTDPLASKIGAVNTIDFRNENDMIGYNTDGVGARRAIADAGVDVKNKNILILGAGGASRAICFQFANDGADLIIANRTESKALELAEDVKSVGNARGIGFSNLEELIAESDILINTTTVGMHPNTKDTIITSEHMHSGLVVFDIVYNPLETRLLKEAKSAGAIPVNGLMMFVYQGAEAFKIWTGENPPIEVMKNTVLEELKS</sequence>
<dbReference type="FunFam" id="3.40.50.720:FF:000086">
    <property type="entry name" value="Quinate/shikimate dehydrogenase"/>
    <property type="match status" value="1"/>
</dbReference>
<feature type="binding site" evidence="6">
    <location>
        <begin position="149"/>
        <end position="154"/>
    </location>
    <ligand>
        <name>NADP(+)</name>
        <dbReference type="ChEBI" id="CHEBI:58349"/>
    </ligand>
</feature>
<feature type="binding site" evidence="6">
    <location>
        <position position="86"/>
    </location>
    <ligand>
        <name>shikimate</name>
        <dbReference type="ChEBI" id="CHEBI:36208"/>
    </ligand>
</feature>
<dbReference type="GO" id="GO:0004764">
    <property type="term" value="F:shikimate 3-dehydrogenase (NADP+) activity"/>
    <property type="evidence" value="ECO:0007669"/>
    <property type="project" value="UniProtKB-UniRule"/>
</dbReference>
<feature type="binding site" evidence="6">
    <location>
        <position position="219"/>
    </location>
    <ligand>
        <name>shikimate</name>
        <dbReference type="ChEBI" id="CHEBI:36208"/>
    </ligand>
</feature>
<feature type="active site" description="Proton acceptor" evidence="6">
    <location>
        <position position="66"/>
    </location>
</feature>
<dbReference type="InterPro" id="IPR046346">
    <property type="entry name" value="Aminoacid_DH-like_N_sf"/>
</dbReference>
<evidence type="ECO:0000259" key="9">
    <source>
        <dbReference type="Pfam" id="PF18317"/>
    </source>
</evidence>
<feature type="binding site" evidence="6">
    <location>
        <begin position="15"/>
        <end position="17"/>
    </location>
    <ligand>
        <name>shikimate</name>
        <dbReference type="ChEBI" id="CHEBI:36208"/>
    </ligand>
</feature>
<dbReference type="InterPro" id="IPR022893">
    <property type="entry name" value="Shikimate_DH_fam"/>
</dbReference>
<dbReference type="Pfam" id="PF18317">
    <property type="entry name" value="SDH_C"/>
    <property type="match status" value="1"/>
</dbReference>
<evidence type="ECO:0000256" key="5">
    <source>
        <dbReference type="ARBA" id="ARBA00023141"/>
    </source>
</evidence>
<feature type="domain" description="SDH C-terminal" evidence="9">
    <location>
        <begin position="240"/>
        <end position="270"/>
    </location>
</feature>
<dbReference type="UniPathway" id="UPA00053">
    <property type="reaction ID" value="UER00087"/>
</dbReference>
<keyword evidence="5 6" id="KW-0057">Aromatic amino acid biosynthesis</keyword>
<comment type="caution">
    <text evidence="6">Lacks conserved residue(s) required for the propagation of feature annotation.</text>
</comment>